<evidence type="ECO:0000313" key="1">
    <source>
        <dbReference type="EMBL" id="KAF7280640.1"/>
    </source>
</evidence>
<sequence length="96" mass="10646">MLIPKRPIPSLISELSARKLFIRENLWWMTTSFSDTVVGARDEEIIGNGRGVFFSIRHGAFPSPAPCETARPHAEFAGIIIRQIGPELSLKVNDNG</sequence>
<comment type="caution">
    <text evidence="1">The sequence shown here is derived from an EMBL/GenBank/DDBJ whole genome shotgun (WGS) entry which is preliminary data.</text>
</comment>
<name>A0A834IH29_RHYFE</name>
<reference evidence="1" key="1">
    <citation type="submission" date="2020-08" db="EMBL/GenBank/DDBJ databases">
        <title>Genome sequencing and assembly of the red palm weevil Rhynchophorus ferrugineus.</title>
        <authorList>
            <person name="Dias G.B."/>
            <person name="Bergman C.M."/>
            <person name="Manee M."/>
        </authorList>
    </citation>
    <scope>NUCLEOTIDE SEQUENCE</scope>
    <source>
        <strain evidence="1">AA-2017</strain>
        <tissue evidence="1">Whole larva</tissue>
    </source>
</reference>
<protein>
    <submittedName>
        <fullName evidence="1">Uncharacterized protein</fullName>
    </submittedName>
</protein>
<evidence type="ECO:0000313" key="2">
    <source>
        <dbReference type="Proteomes" id="UP000625711"/>
    </source>
</evidence>
<organism evidence="1 2">
    <name type="scientific">Rhynchophorus ferrugineus</name>
    <name type="common">Red palm weevil</name>
    <name type="synonym">Curculio ferrugineus</name>
    <dbReference type="NCBI Taxonomy" id="354439"/>
    <lineage>
        <taxon>Eukaryota</taxon>
        <taxon>Metazoa</taxon>
        <taxon>Ecdysozoa</taxon>
        <taxon>Arthropoda</taxon>
        <taxon>Hexapoda</taxon>
        <taxon>Insecta</taxon>
        <taxon>Pterygota</taxon>
        <taxon>Neoptera</taxon>
        <taxon>Endopterygota</taxon>
        <taxon>Coleoptera</taxon>
        <taxon>Polyphaga</taxon>
        <taxon>Cucujiformia</taxon>
        <taxon>Curculionidae</taxon>
        <taxon>Dryophthorinae</taxon>
        <taxon>Rhynchophorus</taxon>
    </lineage>
</organism>
<dbReference type="AlphaFoldDB" id="A0A834IH29"/>
<proteinExistence type="predicted"/>
<accession>A0A834IH29</accession>
<dbReference type="EMBL" id="JAACXV010000278">
    <property type="protein sequence ID" value="KAF7280640.1"/>
    <property type="molecule type" value="Genomic_DNA"/>
</dbReference>
<dbReference type="Proteomes" id="UP000625711">
    <property type="component" value="Unassembled WGS sequence"/>
</dbReference>
<keyword evidence="2" id="KW-1185">Reference proteome</keyword>
<gene>
    <name evidence="1" type="ORF">GWI33_005609</name>
</gene>